<evidence type="ECO:0000313" key="3">
    <source>
        <dbReference type="Proteomes" id="UP000179275"/>
    </source>
</evidence>
<dbReference type="InterPro" id="IPR041657">
    <property type="entry name" value="HTH_17"/>
</dbReference>
<dbReference type="STRING" id="1801756.A3C67_00735"/>
<dbReference type="GO" id="GO:0003677">
    <property type="term" value="F:DNA binding"/>
    <property type="evidence" value="ECO:0007669"/>
    <property type="project" value="InterPro"/>
</dbReference>
<dbReference type="NCBIfam" id="TIGR01764">
    <property type="entry name" value="excise"/>
    <property type="match status" value="1"/>
</dbReference>
<dbReference type="InterPro" id="IPR036388">
    <property type="entry name" value="WH-like_DNA-bd_sf"/>
</dbReference>
<organism evidence="2 3">
    <name type="scientific">Candidatus Nomurabacteria bacterium RIFCSPHIGHO2_02_FULL_42_19</name>
    <dbReference type="NCBI Taxonomy" id="1801756"/>
    <lineage>
        <taxon>Bacteria</taxon>
        <taxon>Candidatus Nomuraibacteriota</taxon>
    </lineage>
</organism>
<dbReference type="EMBL" id="MFUG01000017">
    <property type="protein sequence ID" value="OGI75601.1"/>
    <property type="molecule type" value="Genomic_DNA"/>
</dbReference>
<dbReference type="Gene3D" id="1.10.10.10">
    <property type="entry name" value="Winged helix-like DNA-binding domain superfamily/Winged helix DNA-binding domain"/>
    <property type="match status" value="1"/>
</dbReference>
<evidence type="ECO:0000313" key="2">
    <source>
        <dbReference type="EMBL" id="OGI75601.1"/>
    </source>
</evidence>
<dbReference type="Pfam" id="PF12728">
    <property type="entry name" value="HTH_17"/>
    <property type="match status" value="1"/>
</dbReference>
<name>A0A1F6W113_9BACT</name>
<sequence>MLKNKPILEKDNKRYFSAPEIAKLLGVSRTAIFKKIKSGQIHAEKIGRNYIIPREEYATILGIFVPDRRKKDIENTVDRVVKKYGDALRKLGKE</sequence>
<feature type="domain" description="Helix-turn-helix" evidence="1">
    <location>
        <begin position="15"/>
        <end position="56"/>
    </location>
</feature>
<dbReference type="AlphaFoldDB" id="A0A1F6W113"/>
<gene>
    <name evidence="2" type="ORF">A3C67_00735</name>
</gene>
<accession>A0A1F6W113</accession>
<protein>
    <recommendedName>
        <fullName evidence="1">Helix-turn-helix domain-containing protein</fullName>
    </recommendedName>
</protein>
<reference evidence="2 3" key="1">
    <citation type="journal article" date="2016" name="Nat. Commun.">
        <title>Thousands of microbial genomes shed light on interconnected biogeochemical processes in an aquifer system.</title>
        <authorList>
            <person name="Anantharaman K."/>
            <person name="Brown C.T."/>
            <person name="Hug L.A."/>
            <person name="Sharon I."/>
            <person name="Castelle C.J."/>
            <person name="Probst A.J."/>
            <person name="Thomas B.C."/>
            <person name="Singh A."/>
            <person name="Wilkins M.J."/>
            <person name="Karaoz U."/>
            <person name="Brodie E.L."/>
            <person name="Williams K.H."/>
            <person name="Hubbard S.S."/>
            <person name="Banfield J.F."/>
        </authorList>
    </citation>
    <scope>NUCLEOTIDE SEQUENCE [LARGE SCALE GENOMIC DNA]</scope>
</reference>
<comment type="caution">
    <text evidence="2">The sequence shown here is derived from an EMBL/GenBank/DDBJ whole genome shotgun (WGS) entry which is preliminary data.</text>
</comment>
<proteinExistence type="predicted"/>
<dbReference type="InterPro" id="IPR010093">
    <property type="entry name" value="SinI_DNA-bd"/>
</dbReference>
<dbReference type="Proteomes" id="UP000179275">
    <property type="component" value="Unassembled WGS sequence"/>
</dbReference>
<evidence type="ECO:0000259" key="1">
    <source>
        <dbReference type="Pfam" id="PF12728"/>
    </source>
</evidence>